<evidence type="ECO:0000313" key="1">
    <source>
        <dbReference type="EMBL" id="ELY60294.1"/>
    </source>
</evidence>
<keyword evidence="2" id="KW-1185">Reference proteome</keyword>
<accession>L9XEY5</accession>
<dbReference type="STRING" id="1227497.C491_03330"/>
<sequence>MSSSKRVQFRAPEQLIEQADILATAADRDRTDVIIEALRSYLRESSESDDVKRDIANAYYDGTIQYDEMKAVLGPKEAENLRLLKDQLEDDELAEDVANL</sequence>
<comment type="caution">
    <text evidence="1">The sequence shown here is derived from an EMBL/GenBank/DDBJ whole genome shotgun (WGS) entry which is preliminary data.</text>
</comment>
<dbReference type="eggNOG" id="arCOG03939">
    <property type="taxonomic scope" value="Archaea"/>
</dbReference>
<dbReference type="InterPro" id="IPR013321">
    <property type="entry name" value="Arc_rbn_hlx_hlx"/>
</dbReference>
<dbReference type="Proteomes" id="UP000011688">
    <property type="component" value="Unassembled WGS sequence"/>
</dbReference>
<dbReference type="GO" id="GO:0006355">
    <property type="term" value="P:regulation of DNA-templated transcription"/>
    <property type="evidence" value="ECO:0007669"/>
    <property type="project" value="InterPro"/>
</dbReference>
<dbReference type="Gene3D" id="1.10.1220.10">
    <property type="entry name" value="Met repressor-like"/>
    <property type="match status" value="1"/>
</dbReference>
<dbReference type="RefSeq" id="WP_005553764.1">
    <property type="nucleotide sequence ID" value="NZ_AOIB01000013.1"/>
</dbReference>
<proteinExistence type="predicted"/>
<dbReference type="AlphaFoldDB" id="L9XEY5"/>
<name>L9XEY5_9EURY</name>
<evidence type="ECO:0008006" key="3">
    <source>
        <dbReference type="Google" id="ProtNLM"/>
    </source>
</evidence>
<dbReference type="EMBL" id="AOIB01000013">
    <property type="protein sequence ID" value="ELY60294.1"/>
    <property type="molecule type" value="Genomic_DNA"/>
</dbReference>
<dbReference type="OrthoDB" id="330467at2157"/>
<protein>
    <recommendedName>
        <fullName evidence="3">Ribbon-helix-helix protein CopG domain-containing protein</fullName>
    </recommendedName>
</protein>
<evidence type="ECO:0000313" key="2">
    <source>
        <dbReference type="Proteomes" id="UP000011688"/>
    </source>
</evidence>
<dbReference type="PATRIC" id="fig|1227497.3.peg.687"/>
<reference evidence="1 2" key="1">
    <citation type="journal article" date="2014" name="PLoS Genet.">
        <title>Phylogenetically driven sequencing of extremely halophilic archaea reveals strategies for static and dynamic osmo-response.</title>
        <authorList>
            <person name="Becker E.A."/>
            <person name="Seitzer P.M."/>
            <person name="Tritt A."/>
            <person name="Larsen D."/>
            <person name="Krusor M."/>
            <person name="Yao A.I."/>
            <person name="Wu D."/>
            <person name="Madern D."/>
            <person name="Eisen J.A."/>
            <person name="Darling A.E."/>
            <person name="Facciotti M.T."/>
        </authorList>
    </citation>
    <scope>NUCLEOTIDE SEQUENCE [LARGE SCALE GENOMIC DNA]</scope>
    <source>
        <strain evidence="1 2">DSM 10524</strain>
    </source>
</reference>
<gene>
    <name evidence="1" type="ORF">C491_03330</name>
</gene>
<organism evidence="1 2">
    <name type="scientific">Natronococcus amylolyticus DSM 10524</name>
    <dbReference type="NCBI Taxonomy" id="1227497"/>
    <lineage>
        <taxon>Archaea</taxon>
        <taxon>Methanobacteriati</taxon>
        <taxon>Methanobacteriota</taxon>
        <taxon>Stenosarchaea group</taxon>
        <taxon>Halobacteria</taxon>
        <taxon>Halobacteriales</taxon>
        <taxon>Natrialbaceae</taxon>
        <taxon>Natronococcus</taxon>
    </lineage>
</organism>